<proteinExistence type="predicted"/>
<evidence type="ECO:0000313" key="2">
    <source>
        <dbReference type="Proteomes" id="UP000694563"/>
    </source>
</evidence>
<protein>
    <recommendedName>
        <fullName evidence="3">Immunoglobulin subtype domain-containing protein</fullName>
    </recommendedName>
</protein>
<sequence length="148" mass="16470">MVWSLGGRGSRGILDLVLGWIQRSVGGFSSRVLWDPNWNGEIPPGMGRSHPSMTLQTEVFGTVGGSVTFRIQDTSVTASFEDPPQALFSKQTFKKRFAVSEKGRALSISHLTLQDAGTYSVTFDGKKRFTFILHVYSKCFQCFWGILQ</sequence>
<organism evidence="1 2">
    <name type="scientific">Catharus ustulatus</name>
    <name type="common">Russet-backed thrush</name>
    <name type="synonym">Hylocichla ustulatus</name>
    <dbReference type="NCBI Taxonomy" id="91951"/>
    <lineage>
        <taxon>Eukaryota</taxon>
        <taxon>Metazoa</taxon>
        <taxon>Chordata</taxon>
        <taxon>Craniata</taxon>
        <taxon>Vertebrata</taxon>
        <taxon>Euteleostomi</taxon>
        <taxon>Archelosauria</taxon>
        <taxon>Archosauria</taxon>
        <taxon>Dinosauria</taxon>
        <taxon>Saurischia</taxon>
        <taxon>Theropoda</taxon>
        <taxon>Coelurosauria</taxon>
        <taxon>Aves</taxon>
        <taxon>Neognathae</taxon>
        <taxon>Neoaves</taxon>
        <taxon>Telluraves</taxon>
        <taxon>Australaves</taxon>
        <taxon>Passeriformes</taxon>
        <taxon>Turdidae</taxon>
        <taxon>Catharus</taxon>
    </lineage>
</organism>
<dbReference type="Ensembl" id="ENSCUST00005020051.1">
    <property type="protein sequence ID" value="ENSCUSP00005019317.1"/>
    <property type="gene ID" value="ENSCUSG00005012369.1"/>
</dbReference>
<dbReference type="SUPFAM" id="SSF48726">
    <property type="entry name" value="Immunoglobulin"/>
    <property type="match status" value="1"/>
</dbReference>
<dbReference type="Gene3D" id="2.60.40.10">
    <property type="entry name" value="Immunoglobulins"/>
    <property type="match status" value="1"/>
</dbReference>
<dbReference type="Proteomes" id="UP000694563">
    <property type="component" value="Chromosome 30"/>
</dbReference>
<name>A0A8C3UVC3_CATUS</name>
<dbReference type="InterPro" id="IPR036179">
    <property type="entry name" value="Ig-like_dom_sf"/>
</dbReference>
<reference evidence="1" key="3">
    <citation type="submission" date="2025-09" db="UniProtKB">
        <authorList>
            <consortium name="Ensembl"/>
        </authorList>
    </citation>
    <scope>IDENTIFICATION</scope>
</reference>
<dbReference type="InterPro" id="IPR013783">
    <property type="entry name" value="Ig-like_fold"/>
</dbReference>
<accession>A0A8C3UVC3</accession>
<reference evidence="1" key="1">
    <citation type="submission" date="2020-10" db="EMBL/GenBank/DDBJ databases">
        <title>Catharus ustulatus (Swainson's thrush) genome, bCatUst1, primary haplotype v2.</title>
        <authorList>
            <person name="Delmore K."/>
            <person name="Vafadar M."/>
            <person name="Formenti G."/>
            <person name="Chow W."/>
            <person name="Pelan S."/>
            <person name="Howe K."/>
            <person name="Rhie A."/>
            <person name="Mountcastle J."/>
            <person name="Haase B."/>
            <person name="Fedrigo O."/>
            <person name="Jarvis E.D."/>
        </authorList>
    </citation>
    <scope>NUCLEOTIDE SEQUENCE [LARGE SCALE GENOMIC DNA]</scope>
</reference>
<dbReference type="AlphaFoldDB" id="A0A8C3UVC3"/>
<evidence type="ECO:0008006" key="3">
    <source>
        <dbReference type="Google" id="ProtNLM"/>
    </source>
</evidence>
<evidence type="ECO:0000313" key="1">
    <source>
        <dbReference type="Ensembl" id="ENSCUSP00005019317.1"/>
    </source>
</evidence>
<reference evidence="1" key="2">
    <citation type="submission" date="2025-08" db="UniProtKB">
        <authorList>
            <consortium name="Ensembl"/>
        </authorList>
    </citation>
    <scope>IDENTIFICATION</scope>
</reference>
<keyword evidence="2" id="KW-1185">Reference proteome</keyword>